<evidence type="ECO:0000256" key="18">
    <source>
        <dbReference type="ARBA" id="ARBA00043947"/>
    </source>
</evidence>
<evidence type="ECO:0000256" key="8">
    <source>
        <dbReference type="ARBA" id="ARBA00022837"/>
    </source>
</evidence>
<keyword evidence="6 22" id="KW-0732">Signal</keyword>
<dbReference type="PANTHER" id="PTHR22702">
    <property type="entry name" value="PROTEASE-ASSOCIATED DOMAIN-CONTAINING PROTEIN"/>
    <property type="match status" value="1"/>
</dbReference>
<sequence length="689" mass="73131">MVASVEMTQRVAAVALVLALGIAMQSVHGAPFIVETNSLRVKTTGQVYDTAMAAFGVPNYGGSLTGQLVYVSANAQACTPFAESLTKGLTPGQVPVALIERGGCTFVTKTVNAQAAGAQAVLVVDNTFEALATMAVTDDRDVRSWTQGESVTVPVAMIAMKDGRALLDQLTNGEQIVVEMDWREAIPHPDNRVEWEYWGTSSGECGAMCGKQAAFKVDFAGIAKELERGGYTLFTPHFLMWPCPSAPGAQTCTMSCIANGRYCASDPDGDSSAGYSGADVARENLRQLCLFKSLIAAGTPWDWWTYVTSFDAQCSFRNNRFTPECAYDIMTGLGADVAAVKECESGADLDQPHPLLEAELSSKMDQEGSGRGQVVFLPTVVVNTNQYRGRLNPSSVLKAICSGFDVGSEPSVCLSGAVETNECLDNNGGCWAGQNVTACVDTFRGWKCSCPTGYLGDGYQCRDLNECTDVDSACPADEVCVNSPGSYRCDCKPGYERSKDGTCVEPSGCKKDNGGCAQGCVDAPGSHFCTCASGFTLAEDGKNCTDVDECATNGAQCEHRCVNTLGSYFCVCHDNYVLYPGDGASCIRMATDVPRGADQRLASALGVSFLFMVLAAAGGFGLYKYRMRAAMEEEIRAIITEYMPLDDDPEIGLEDKSAPSTSAFQKATVAPSNAAESSTSALLEARDAP</sequence>
<dbReference type="Pfam" id="PF14670">
    <property type="entry name" value="FXa_inhibition"/>
    <property type="match status" value="1"/>
</dbReference>
<evidence type="ECO:0000256" key="16">
    <source>
        <dbReference type="ARBA" id="ARBA00023329"/>
    </source>
</evidence>
<keyword evidence="11" id="KW-0333">Golgi apparatus</keyword>
<comment type="caution">
    <text evidence="19">Lacks conserved residue(s) required for the propagation of feature annotation.</text>
</comment>
<evidence type="ECO:0000256" key="22">
    <source>
        <dbReference type="SAM" id="SignalP"/>
    </source>
</evidence>
<organism evidence="24 25">
    <name type="scientific">Klebsormidium nitens</name>
    <name type="common">Green alga</name>
    <name type="synonym">Ulothrix nitens</name>
    <dbReference type="NCBI Taxonomy" id="105231"/>
    <lineage>
        <taxon>Eukaryota</taxon>
        <taxon>Viridiplantae</taxon>
        <taxon>Streptophyta</taxon>
        <taxon>Klebsormidiophyceae</taxon>
        <taxon>Klebsormidiales</taxon>
        <taxon>Klebsormidiaceae</taxon>
        <taxon>Klebsormidium</taxon>
    </lineage>
</organism>
<dbReference type="PROSITE" id="PS50026">
    <property type="entry name" value="EGF_3"/>
    <property type="match status" value="1"/>
</dbReference>
<dbReference type="GO" id="GO:0015031">
    <property type="term" value="P:protein transport"/>
    <property type="evidence" value="ECO:0007669"/>
    <property type="project" value="UniProtKB-KW"/>
</dbReference>
<dbReference type="STRING" id="105231.A0A1Y1IVM7"/>
<evidence type="ECO:0000256" key="5">
    <source>
        <dbReference type="ARBA" id="ARBA00022692"/>
    </source>
</evidence>
<dbReference type="PROSITE" id="PS01186">
    <property type="entry name" value="EGF_2"/>
    <property type="match status" value="1"/>
</dbReference>
<keyword evidence="5 21" id="KW-0812">Transmembrane</keyword>
<evidence type="ECO:0000256" key="9">
    <source>
        <dbReference type="ARBA" id="ARBA00022927"/>
    </source>
</evidence>
<dbReference type="AlphaFoldDB" id="A0A1Y1IVM7"/>
<dbReference type="Pfam" id="PF07645">
    <property type="entry name" value="EGF_CA"/>
    <property type="match status" value="2"/>
</dbReference>
<feature type="transmembrane region" description="Helical" evidence="21">
    <location>
        <begin position="601"/>
        <end position="623"/>
    </location>
</feature>
<dbReference type="OMA" id="YQCSCSG"/>
<comment type="subcellular location">
    <subcellularLocation>
        <location evidence="17">Cytoplasmic vesicle</location>
        <location evidence="17">Clathrin-coated vesicle membrane</location>
        <topology evidence="17">Single-pass type I membrane protein</topology>
    </subcellularLocation>
    <subcellularLocation>
        <location evidence="1">Golgi apparatus membrane</location>
        <topology evidence="1">Single-pass type I membrane protein</topology>
    </subcellularLocation>
    <subcellularLocation>
        <location evidence="18">Prevacuolar compartment membrane</location>
        <topology evidence="18">Single-pass type I membrane protein</topology>
    </subcellularLocation>
</comment>
<feature type="compositionally biased region" description="Low complexity" evidence="20">
    <location>
        <begin position="672"/>
        <end position="683"/>
    </location>
</feature>
<dbReference type="SMART" id="SM00179">
    <property type="entry name" value="EGF_CA"/>
    <property type="match status" value="4"/>
</dbReference>
<keyword evidence="13" id="KW-1015">Disulfide bond</keyword>
<evidence type="ECO:0000256" key="2">
    <source>
        <dbReference type="ARBA" id="ARBA00007038"/>
    </source>
</evidence>
<proteinExistence type="inferred from homology"/>
<dbReference type="Proteomes" id="UP000054558">
    <property type="component" value="Unassembled WGS sequence"/>
</dbReference>
<keyword evidence="10 21" id="KW-1133">Transmembrane helix</keyword>
<evidence type="ECO:0000256" key="6">
    <source>
        <dbReference type="ARBA" id="ARBA00022729"/>
    </source>
</evidence>
<evidence type="ECO:0000256" key="12">
    <source>
        <dbReference type="ARBA" id="ARBA00023136"/>
    </source>
</evidence>
<dbReference type="SUPFAM" id="SSF52025">
    <property type="entry name" value="PA domain"/>
    <property type="match status" value="1"/>
</dbReference>
<keyword evidence="25" id="KW-1185">Reference proteome</keyword>
<dbReference type="InterPro" id="IPR009030">
    <property type="entry name" value="Growth_fac_rcpt_cys_sf"/>
</dbReference>
<accession>A0A1Y1IVM7</accession>
<evidence type="ECO:0000256" key="7">
    <source>
        <dbReference type="ARBA" id="ARBA00022737"/>
    </source>
</evidence>
<evidence type="ECO:0000256" key="3">
    <source>
        <dbReference type="ARBA" id="ARBA00022448"/>
    </source>
</evidence>
<feature type="region of interest" description="Disordered" evidence="20">
    <location>
        <begin position="662"/>
        <end position="689"/>
    </location>
</feature>
<protein>
    <submittedName>
        <fullName evidence="24">Vacuolar-sorting receptor</fullName>
    </submittedName>
</protein>
<gene>
    <name evidence="24" type="ORF">KFL_009780020</name>
</gene>
<keyword evidence="8" id="KW-0106">Calcium</keyword>
<dbReference type="InterPro" id="IPR056858">
    <property type="entry name" value="VSR_TRX"/>
</dbReference>
<dbReference type="Gene3D" id="3.50.30.30">
    <property type="match status" value="1"/>
</dbReference>
<dbReference type="SMART" id="SM00181">
    <property type="entry name" value="EGF"/>
    <property type="match status" value="4"/>
</dbReference>
<keyword evidence="16" id="KW-0968">Cytoplasmic vesicle</keyword>
<name>A0A1Y1IVM7_KLENI</name>
<dbReference type="SUPFAM" id="SSF57184">
    <property type="entry name" value="Growth factor receptor domain"/>
    <property type="match status" value="1"/>
</dbReference>
<keyword evidence="9" id="KW-0653">Protein transport</keyword>
<evidence type="ECO:0000256" key="13">
    <source>
        <dbReference type="ARBA" id="ARBA00023157"/>
    </source>
</evidence>
<keyword evidence="4 19" id="KW-0245">EGF-like domain</keyword>
<dbReference type="PROSITE" id="PS00010">
    <property type="entry name" value="ASX_HYDROXYL"/>
    <property type="match status" value="2"/>
</dbReference>
<feature type="domain" description="EGF-like" evidence="23">
    <location>
        <begin position="463"/>
        <end position="504"/>
    </location>
</feature>
<keyword evidence="14 24" id="KW-0675">Receptor</keyword>
<dbReference type="InterPro" id="IPR049883">
    <property type="entry name" value="NOTCH1_EGF-like"/>
</dbReference>
<dbReference type="GO" id="GO:0005509">
    <property type="term" value="F:calcium ion binding"/>
    <property type="evidence" value="ECO:0007669"/>
    <property type="project" value="InterPro"/>
</dbReference>
<evidence type="ECO:0000256" key="15">
    <source>
        <dbReference type="ARBA" id="ARBA00023180"/>
    </source>
</evidence>
<keyword evidence="15" id="KW-0325">Glycoprotein</keyword>
<evidence type="ECO:0000256" key="20">
    <source>
        <dbReference type="SAM" id="MobiDB-lite"/>
    </source>
</evidence>
<evidence type="ECO:0000256" key="19">
    <source>
        <dbReference type="PROSITE-ProRule" id="PRU00076"/>
    </source>
</evidence>
<dbReference type="InterPro" id="IPR001881">
    <property type="entry name" value="EGF-like_Ca-bd_dom"/>
</dbReference>
<evidence type="ECO:0000256" key="21">
    <source>
        <dbReference type="SAM" id="Phobius"/>
    </source>
</evidence>
<dbReference type="SUPFAM" id="SSF57196">
    <property type="entry name" value="EGF/Laminin"/>
    <property type="match status" value="1"/>
</dbReference>
<dbReference type="InterPro" id="IPR000152">
    <property type="entry name" value="EGF-type_Asp/Asn_hydroxyl_site"/>
</dbReference>
<reference evidence="24 25" key="1">
    <citation type="journal article" date="2014" name="Nat. Commun.">
        <title>Klebsormidium flaccidum genome reveals primary factors for plant terrestrial adaptation.</title>
        <authorList>
            <person name="Hori K."/>
            <person name="Maruyama F."/>
            <person name="Fujisawa T."/>
            <person name="Togashi T."/>
            <person name="Yamamoto N."/>
            <person name="Seo M."/>
            <person name="Sato S."/>
            <person name="Yamada T."/>
            <person name="Mori H."/>
            <person name="Tajima N."/>
            <person name="Moriyama T."/>
            <person name="Ikeuchi M."/>
            <person name="Watanabe M."/>
            <person name="Wada H."/>
            <person name="Kobayashi K."/>
            <person name="Saito M."/>
            <person name="Masuda T."/>
            <person name="Sasaki-Sekimoto Y."/>
            <person name="Mashiguchi K."/>
            <person name="Awai K."/>
            <person name="Shimojima M."/>
            <person name="Masuda S."/>
            <person name="Iwai M."/>
            <person name="Nobusawa T."/>
            <person name="Narise T."/>
            <person name="Kondo S."/>
            <person name="Saito H."/>
            <person name="Sato R."/>
            <person name="Murakawa M."/>
            <person name="Ihara Y."/>
            <person name="Oshima-Yamada Y."/>
            <person name="Ohtaka K."/>
            <person name="Satoh M."/>
            <person name="Sonobe K."/>
            <person name="Ishii M."/>
            <person name="Ohtani R."/>
            <person name="Kanamori-Sato M."/>
            <person name="Honoki R."/>
            <person name="Miyazaki D."/>
            <person name="Mochizuki H."/>
            <person name="Umetsu J."/>
            <person name="Higashi K."/>
            <person name="Shibata D."/>
            <person name="Kamiya Y."/>
            <person name="Sato N."/>
            <person name="Nakamura Y."/>
            <person name="Tabata S."/>
            <person name="Ida S."/>
            <person name="Kurokawa K."/>
            <person name="Ohta H."/>
        </authorList>
    </citation>
    <scope>NUCLEOTIDE SEQUENCE [LARGE SCALE GENOMIC DNA]</scope>
    <source>
        <strain evidence="24 25">NIES-2285</strain>
    </source>
</reference>
<dbReference type="PANTHER" id="PTHR22702:SF1">
    <property type="entry name" value="PROTEASE-ASSOCIATED DOMAIN-CONTAINING PROTEIN 1"/>
    <property type="match status" value="1"/>
</dbReference>
<keyword evidence="12 21" id="KW-0472">Membrane</keyword>
<feature type="chain" id="PRO_5012056048" evidence="22">
    <location>
        <begin position="30"/>
        <end position="689"/>
    </location>
</feature>
<dbReference type="InterPro" id="IPR046450">
    <property type="entry name" value="PA_dom_sf"/>
</dbReference>
<dbReference type="GO" id="GO:0030665">
    <property type="term" value="C:clathrin-coated vesicle membrane"/>
    <property type="evidence" value="ECO:0007669"/>
    <property type="project" value="UniProtKB-SubCell"/>
</dbReference>
<evidence type="ECO:0000256" key="1">
    <source>
        <dbReference type="ARBA" id="ARBA00004614"/>
    </source>
</evidence>
<dbReference type="Pfam" id="PF02225">
    <property type="entry name" value="PA"/>
    <property type="match status" value="1"/>
</dbReference>
<feature type="signal peptide" evidence="22">
    <location>
        <begin position="1"/>
        <end position="29"/>
    </location>
</feature>
<evidence type="ECO:0000259" key="23">
    <source>
        <dbReference type="PROSITE" id="PS50026"/>
    </source>
</evidence>
<dbReference type="CDD" id="cd00054">
    <property type="entry name" value="EGF_CA"/>
    <property type="match status" value="2"/>
</dbReference>
<dbReference type="FunFam" id="2.10.25.10:FF:000240">
    <property type="entry name" value="Vitamin K-dependent protein S"/>
    <property type="match status" value="1"/>
</dbReference>
<dbReference type="PROSITE" id="PS01187">
    <property type="entry name" value="EGF_CA"/>
    <property type="match status" value="2"/>
</dbReference>
<evidence type="ECO:0000313" key="25">
    <source>
        <dbReference type="Proteomes" id="UP000054558"/>
    </source>
</evidence>
<dbReference type="FunFam" id="2.10.25.10:FF:000009">
    <property type="entry name" value="Low-density lipoprotein receptor isoform 1"/>
    <property type="match status" value="1"/>
</dbReference>
<dbReference type="InterPro" id="IPR000742">
    <property type="entry name" value="EGF"/>
</dbReference>
<dbReference type="EMBL" id="DF237927">
    <property type="protein sequence ID" value="GAQ92318.1"/>
    <property type="molecule type" value="Genomic_DNA"/>
</dbReference>
<evidence type="ECO:0000256" key="4">
    <source>
        <dbReference type="ARBA" id="ARBA00022536"/>
    </source>
</evidence>
<comment type="similarity">
    <text evidence="2">Belongs to the VSR (BP-80) family.</text>
</comment>
<keyword evidence="7" id="KW-0677">Repeat</keyword>
<evidence type="ECO:0000313" key="24">
    <source>
        <dbReference type="EMBL" id="GAQ92318.1"/>
    </source>
</evidence>
<keyword evidence="3" id="KW-0813">Transport</keyword>
<dbReference type="GO" id="GO:0000139">
    <property type="term" value="C:Golgi membrane"/>
    <property type="evidence" value="ECO:0007669"/>
    <property type="project" value="UniProtKB-SubCell"/>
</dbReference>
<dbReference type="InterPro" id="IPR018097">
    <property type="entry name" value="EGF_Ca-bd_CS"/>
</dbReference>
<evidence type="ECO:0000256" key="17">
    <source>
        <dbReference type="ARBA" id="ARBA00029430"/>
    </source>
</evidence>
<evidence type="ECO:0000256" key="11">
    <source>
        <dbReference type="ARBA" id="ARBA00023034"/>
    </source>
</evidence>
<dbReference type="Gene3D" id="2.10.25.10">
    <property type="entry name" value="Laminin"/>
    <property type="match status" value="4"/>
</dbReference>
<dbReference type="InterPro" id="IPR003137">
    <property type="entry name" value="PA_domain"/>
</dbReference>
<dbReference type="Pfam" id="PF25011">
    <property type="entry name" value="VSR_TRX"/>
    <property type="match status" value="1"/>
</dbReference>
<evidence type="ECO:0000256" key="10">
    <source>
        <dbReference type="ARBA" id="ARBA00022989"/>
    </source>
</evidence>
<evidence type="ECO:0000256" key="14">
    <source>
        <dbReference type="ARBA" id="ARBA00023170"/>
    </source>
</evidence>
<dbReference type="OrthoDB" id="10045365at2759"/>